<feature type="signal peptide" evidence="1">
    <location>
        <begin position="1"/>
        <end position="18"/>
    </location>
</feature>
<protein>
    <recommendedName>
        <fullName evidence="4">Tryptophan synthase alpha chain</fullName>
    </recommendedName>
</protein>
<evidence type="ECO:0000256" key="1">
    <source>
        <dbReference type="SAM" id="SignalP"/>
    </source>
</evidence>
<proteinExistence type="predicted"/>
<reference evidence="2 3" key="1">
    <citation type="submission" date="2015-09" db="EMBL/GenBank/DDBJ databases">
        <title>Sorangium comparison.</title>
        <authorList>
            <person name="Zaburannyi N."/>
            <person name="Bunk B."/>
            <person name="Overmann J."/>
            <person name="Mueller R."/>
        </authorList>
    </citation>
    <scope>NUCLEOTIDE SEQUENCE [LARGE SCALE GENOMIC DNA]</scope>
    <source>
        <strain evidence="2 3">So ce26</strain>
    </source>
</reference>
<accession>A0A2L0F3U4</accession>
<feature type="chain" id="PRO_5014701192" description="Tryptophan synthase alpha chain" evidence="1">
    <location>
        <begin position="19"/>
        <end position="362"/>
    </location>
</feature>
<gene>
    <name evidence="2" type="ORF">SOCE26_077210</name>
</gene>
<dbReference type="Proteomes" id="UP000238348">
    <property type="component" value="Chromosome"/>
</dbReference>
<evidence type="ECO:0000313" key="2">
    <source>
        <dbReference type="EMBL" id="AUX46216.1"/>
    </source>
</evidence>
<dbReference type="AlphaFoldDB" id="A0A2L0F3U4"/>
<evidence type="ECO:0000313" key="3">
    <source>
        <dbReference type="Proteomes" id="UP000238348"/>
    </source>
</evidence>
<name>A0A2L0F3U4_SORCE</name>
<organism evidence="2 3">
    <name type="scientific">Sorangium cellulosum</name>
    <name type="common">Polyangium cellulosum</name>
    <dbReference type="NCBI Taxonomy" id="56"/>
    <lineage>
        <taxon>Bacteria</taxon>
        <taxon>Pseudomonadati</taxon>
        <taxon>Myxococcota</taxon>
        <taxon>Polyangia</taxon>
        <taxon>Polyangiales</taxon>
        <taxon>Polyangiaceae</taxon>
        <taxon>Sorangium</taxon>
    </lineage>
</organism>
<dbReference type="EMBL" id="CP012673">
    <property type="protein sequence ID" value="AUX46216.1"/>
    <property type="molecule type" value="Genomic_DNA"/>
</dbReference>
<dbReference type="RefSeq" id="WP_234022825.1">
    <property type="nucleotide sequence ID" value="NZ_CP012673.1"/>
</dbReference>
<evidence type="ECO:0008006" key="4">
    <source>
        <dbReference type="Google" id="ProtNLM"/>
    </source>
</evidence>
<keyword evidence="1" id="KW-0732">Signal</keyword>
<dbReference type="PROSITE" id="PS51257">
    <property type="entry name" value="PROKAR_LIPOPROTEIN"/>
    <property type="match status" value="1"/>
</dbReference>
<sequence length="362" mass="36564">MNTLLRAVVLAAPVVAVGACLVGSCAGAPPWLGGYCGEDAHCHSEFQDIPGTICIGDRCECSDPNYHICCLPSEARDPKCSQACRPCSECAAGTTGCDADVGDGGVDAGCQSDAECPGPPSRECGAGRCVQGQCTVEIHVGPVASQRRGDCRRMDCTTAGELIALDDPSDVYDDGEQCTYDSCDESGPANIPLLAAAACPAAREGMCHRGTCVACFDGDVTMNDCANGLACDDVLCVPSHCVNDVADLALGETARDCGGLCRPCIVGEACRSSADCKSKVCDAARCAPATCGDGVKNGEETGIDCGATPCPPCAAGQGCRTDASCESGVCWAGTCLESSCTDGVKNAGEQDIDCGGGCAPCP</sequence>